<feature type="compositionally biased region" description="Basic residues" evidence="1">
    <location>
        <begin position="1"/>
        <end position="13"/>
    </location>
</feature>
<reference evidence="2 3" key="1">
    <citation type="journal article" date="2019" name="Commun. Biol.">
        <title>The bagworm genome reveals a unique fibroin gene that provides high tensile strength.</title>
        <authorList>
            <person name="Kono N."/>
            <person name="Nakamura H."/>
            <person name="Ohtoshi R."/>
            <person name="Tomita M."/>
            <person name="Numata K."/>
            <person name="Arakawa K."/>
        </authorList>
    </citation>
    <scope>NUCLEOTIDE SEQUENCE [LARGE SCALE GENOMIC DNA]</scope>
</reference>
<sequence>MDKFVVRHQKVHKPKEPSTSSSSQLSIGEQIQPENVISANSIPEKKGRHFRNDFRVLRFQFVSALTSIGRRLAGVADKERRNGRLRAELAALDLNLPACGCRCIGGRTTFLRIPPRTPLPF</sequence>
<dbReference type="EMBL" id="BGZK01001759">
    <property type="protein sequence ID" value="GBP85785.1"/>
    <property type="molecule type" value="Genomic_DNA"/>
</dbReference>
<feature type="region of interest" description="Disordered" evidence="1">
    <location>
        <begin position="1"/>
        <end position="31"/>
    </location>
</feature>
<dbReference type="Proteomes" id="UP000299102">
    <property type="component" value="Unassembled WGS sequence"/>
</dbReference>
<gene>
    <name evidence="2" type="ORF">EVAR_84601_1</name>
</gene>
<keyword evidence="3" id="KW-1185">Reference proteome</keyword>
<dbReference type="OrthoDB" id="10264149at2759"/>
<proteinExistence type="predicted"/>
<evidence type="ECO:0000313" key="2">
    <source>
        <dbReference type="EMBL" id="GBP85785.1"/>
    </source>
</evidence>
<feature type="compositionally biased region" description="Polar residues" evidence="1">
    <location>
        <begin position="17"/>
        <end position="31"/>
    </location>
</feature>
<dbReference type="AlphaFoldDB" id="A0A4C1ZGY0"/>
<organism evidence="2 3">
    <name type="scientific">Eumeta variegata</name>
    <name type="common">Bagworm moth</name>
    <name type="synonym">Eumeta japonica</name>
    <dbReference type="NCBI Taxonomy" id="151549"/>
    <lineage>
        <taxon>Eukaryota</taxon>
        <taxon>Metazoa</taxon>
        <taxon>Ecdysozoa</taxon>
        <taxon>Arthropoda</taxon>
        <taxon>Hexapoda</taxon>
        <taxon>Insecta</taxon>
        <taxon>Pterygota</taxon>
        <taxon>Neoptera</taxon>
        <taxon>Endopterygota</taxon>
        <taxon>Lepidoptera</taxon>
        <taxon>Glossata</taxon>
        <taxon>Ditrysia</taxon>
        <taxon>Tineoidea</taxon>
        <taxon>Psychidae</taxon>
        <taxon>Oiketicinae</taxon>
        <taxon>Eumeta</taxon>
    </lineage>
</organism>
<name>A0A4C1ZGY0_EUMVA</name>
<evidence type="ECO:0000256" key="1">
    <source>
        <dbReference type="SAM" id="MobiDB-lite"/>
    </source>
</evidence>
<accession>A0A4C1ZGY0</accession>
<evidence type="ECO:0000313" key="3">
    <source>
        <dbReference type="Proteomes" id="UP000299102"/>
    </source>
</evidence>
<comment type="caution">
    <text evidence="2">The sequence shown here is derived from an EMBL/GenBank/DDBJ whole genome shotgun (WGS) entry which is preliminary data.</text>
</comment>
<protein>
    <submittedName>
        <fullName evidence="2">Uncharacterized protein</fullName>
    </submittedName>
</protein>